<protein>
    <recommendedName>
        <fullName evidence="7">ATP-dependent RNA helicase</fullName>
        <ecNumber evidence="7">3.6.4.13</ecNumber>
    </recommendedName>
</protein>
<keyword evidence="3 7" id="KW-0347">Helicase</keyword>
<feature type="compositionally biased region" description="Acidic residues" evidence="8">
    <location>
        <begin position="724"/>
        <end position="752"/>
    </location>
</feature>
<dbReference type="AlphaFoldDB" id="A0A2G8L3M3"/>
<evidence type="ECO:0000259" key="9">
    <source>
        <dbReference type="PROSITE" id="PS51192"/>
    </source>
</evidence>
<feature type="compositionally biased region" description="Basic and acidic residues" evidence="8">
    <location>
        <begin position="641"/>
        <end position="679"/>
    </location>
</feature>
<evidence type="ECO:0000259" key="10">
    <source>
        <dbReference type="PROSITE" id="PS51194"/>
    </source>
</evidence>
<feature type="compositionally biased region" description="Acidic residues" evidence="8">
    <location>
        <begin position="631"/>
        <end position="640"/>
    </location>
</feature>
<dbReference type="InterPro" id="IPR001650">
    <property type="entry name" value="Helicase_C-like"/>
</dbReference>
<comment type="domain">
    <text evidence="7">The Q motif is unique to and characteristic of the DEAD box family of RNA helicases and controls ATP binding and hydrolysis.</text>
</comment>
<feature type="compositionally biased region" description="Basic and acidic residues" evidence="8">
    <location>
        <begin position="607"/>
        <end position="630"/>
    </location>
</feature>
<evidence type="ECO:0000259" key="11">
    <source>
        <dbReference type="PROSITE" id="PS51195"/>
    </source>
</evidence>
<feature type="compositionally biased region" description="Basic and acidic residues" evidence="8">
    <location>
        <begin position="503"/>
        <end position="561"/>
    </location>
</feature>
<dbReference type="GO" id="GO:0016887">
    <property type="term" value="F:ATP hydrolysis activity"/>
    <property type="evidence" value="ECO:0007669"/>
    <property type="project" value="RHEA"/>
</dbReference>
<comment type="similarity">
    <text evidence="7">Belongs to the DEAD box helicase family.</text>
</comment>
<dbReference type="PROSITE" id="PS51194">
    <property type="entry name" value="HELICASE_CTER"/>
    <property type="match status" value="1"/>
</dbReference>
<feature type="compositionally biased region" description="Basic residues" evidence="8">
    <location>
        <begin position="27"/>
        <end position="38"/>
    </location>
</feature>
<feature type="region of interest" description="Disordered" evidence="8">
    <location>
        <begin position="503"/>
        <end position="806"/>
    </location>
</feature>
<dbReference type="SUPFAM" id="SSF52540">
    <property type="entry name" value="P-loop containing nucleoside triphosphate hydrolases"/>
    <property type="match status" value="1"/>
</dbReference>
<evidence type="ECO:0000256" key="5">
    <source>
        <dbReference type="ARBA" id="ARBA00022884"/>
    </source>
</evidence>
<dbReference type="SMART" id="SM00490">
    <property type="entry name" value="HELICc"/>
    <property type="match status" value="1"/>
</dbReference>
<dbReference type="Pfam" id="PF00270">
    <property type="entry name" value="DEAD"/>
    <property type="match status" value="1"/>
</dbReference>
<feature type="short sequence motif" description="Q motif" evidence="6">
    <location>
        <begin position="63"/>
        <end position="91"/>
    </location>
</feature>
<dbReference type="InterPro" id="IPR027417">
    <property type="entry name" value="P-loop_NTPase"/>
</dbReference>
<feature type="compositionally biased region" description="Acidic residues" evidence="8">
    <location>
        <begin position="689"/>
        <end position="699"/>
    </location>
</feature>
<comment type="caution">
    <text evidence="12">The sequence shown here is derived from an EMBL/GenBank/DDBJ whole genome shotgun (WGS) entry which is preliminary data.</text>
</comment>
<dbReference type="GO" id="GO:0003724">
    <property type="term" value="F:RNA helicase activity"/>
    <property type="evidence" value="ECO:0007669"/>
    <property type="project" value="UniProtKB-EC"/>
</dbReference>
<feature type="compositionally biased region" description="Basic and acidic residues" evidence="8">
    <location>
        <begin position="781"/>
        <end position="802"/>
    </location>
</feature>
<evidence type="ECO:0000313" key="12">
    <source>
        <dbReference type="EMBL" id="PIK54857.1"/>
    </source>
</evidence>
<dbReference type="InterPro" id="IPR011545">
    <property type="entry name" value="DEAD/DEAH_box_helicase_dom"/>
</dbReference>
<evidence type="ECO:0000256" key="3">
    <source>
        <dbReference type="ARBA" id="ARBA00022806"/>
    </source>
</evidence>
<sequence length="821" mass="94189">MEGDITSLENSSNIKVGGRSKSQQRQDRKKKLLKKNKKKWETEVEEANELQSRYDSIIPENLKTFADFPLCKKTLLGLKKAGYTNPTEIQRSSIGLALKGHDILGAAKMVLMLDCLFRERWTPEDGLGVLIISPTRELAYQTFEVLYKIGKQHEFSAGLVIGGKDVEEESAQIGRTNIVVCTPGRLLQHLDGTPDFECRSLKMLVVDEADRILDLGFKKTINAILDHLPTTRQTLLFSATQTKSVKDLARLSLRDPKYIAVHEHHEHSTPAQLEQSYIVCELQQKINILFSFIKAHRNKKVLVFMASCKQVKFTFEVFCKLRPSTTVMSLYGTLNQLRRVSIYDEFCKKPSAVLIATDIAARGLDFPAVDWVIQVDCPEDASTYIHRVGRTARYEKDGESLLFLLPSEEYAMVKQLNDKKIPILKIEVNPSKKMVIYRKLQSYCAQDPELKESGKRAFISYVKSVYLMKNKDVFDVTKLPLEEYAVSLGLPFTPRIRFLERRQKQQQDKSLKENKSSGEQKIQEEDSLFTKKEVANNKGNEGNDWRREKRLRELEELKPDSGDEEADEFLVKKEGGILEGIESEDDDLEEHFSSKKPQTKIAILKKAAKDQRNTKIRFARGDKNETKSDTDGDGEDDNEGEYEKGLNLREAEKYMREADKEDKQRYQERIKAKHKEERIKRKQAKQKDEDDNSSDEEEYAGVQLDVGDNFEEFDVNTLPKPMSDMEDESNNESDEEDGESGSEETEGEEEAEERWSKDGEDSSTDEEREDRLRLAQQKRTPQREGNAESKRKKIKTSERDETGLTLEDDEELALHILSGRS</sequence>
<evidence type="ECO:0000256" key="8">
    <source>
        <dbReference type="SAM" id="MobiDB-lite"/>
    </source>
</evidence>
<keyword evidence="4 7" id="KW-0067">ATP-binding</keyword>
<dbReference type="PANTHER" id="PTHR24031">
    <property type="entry name" value="RNA HELICASE"/>
    <property type="match status" value="1"/>
</dbReference>
<feature type="domain" description="Helicase ATP-binding" evidence="9">
    <location>
        <begin position="94"/>
        <end position="259"/>
    </location>
</feature>
<dbReference type="Pfam" id="PF13959">
    <property type="entry name" value="CTE_SPB4"/>
    <property type="match status" value="1"/>
</dbReference>
<dbReference type="EMBL" id="MRZV01000232">
    <property type="protein sequence ID" value="PIK54857.1"/>
    <property type="molecule type" value="Genomic_DNA"/>
</dbReference>
<evidence type="ECO:0000313" key="13">
    <source>
        <dbReference type="Proteomes" id="UP000230750"/>
    </source>
</evidence>
<dbReference type="GO" id="GO:0005524">
    <property type="term" value="F:ATP binding"/>
    <property type="evidence" value="ECO:0007669"/>
    <property type="project" value="UniProtKB-UniRule"/>
</dbReference>
<dbReference type="GO" id="GO:0003723">
    <property type="term" value="F:RNA binding"/>
    <property type="evidence" value="ECO:0007669"/>
    <property type="project" value="UniProtKB-UniRule"/>
</dbReference>
<dbReference type="InterPro" id="IPR014001">
    <property type="entry name" value="Helicase_ATP-bd"/>
</dbReference>
<dbReference type="CDD" id="cd17941">
    <property type="entry name" value="DEADc_DDX10"/>
    <property type="match status" value="1"/>
</dbReference>
<gene>
    <name evidence="12" type="ORF">BSL78_08234</name>
</gene>
<proteinExistence type="inferred from homology"/>
<dbReference type="PROSITE" id="PS51192">
    <property type="entry name" value="HELICASE_ATP_BIND_1"/>
    <property type="match status" value="1"/>
</dbReference>
<evidence type="ECO:0000256" key="7">
    <source>
        <dbReference type="RuleBase" id="RU365068"/>
    </source>
</evidence>
<dbReference type="Gene3D" id="3.40.50.300">
    <property type="entry name" value="P-loop containing nucleotide triphosphate hydrolases"/>
    <property type="match status" value="2"/>
</dbReference>
<keyword evidence="1 7" id="KW-0547">Nucleotide-binding</keyword>
<dbReference type="InterPro" id="IPR000629">
    <property type="entry name" value="RNA-helicase_DEAD-box_CS"/>
</dbReference>
<dbReference type="SMART" id="SM00487">
    <property type="entry name" value="DEXDc"/>
    <property type="match status" value="1"/>
</dbReference>
<evidence type="ECO:0000256" key="4">
    <source>
        <dbReference type="ARBA" id="ARBA00022840"/>
    </source>
</evidence>
<dbReference type="InterPro" id="IPR025313">
    <property type="entry name" value="SPB4-like_CTE"/>
</dbReference>
<feature type="domain" description="DEAD-box RNA helicase Q" evidence="11">
    <location>
        <begin position="63"/>
        <end position="91"/>
    </location>
</feature>
<dbReference type="PROSITE" id="PS51195">
    <property type="entry name" value="Q_MOTIF"/>
    <property type="match status" value="1"/>
</dbReference>
<dbReference type="EC" id="3.6.4.13" evidence="7"/>
<evidence type="ECO:0000256" key="1">
    <source>
        <dbReference type="ARBA" id="ARBA00022741"/>
    </source>
</evidence>
<dbReference type="PROSITE" id="PS00039">
    <property type="entry name" value="DEAD_ATP_HELICASE"/>
    <property type="match status" value="1"/>
</dbReference>
<reference evidence="12 13" key="1">
    <citation type="journal article" date="2017" name="PLoS Biol.">
        <title>The sea cucumber genome provides insights into morphological evolution and visceral regeneration.</title>
        <authorList>
            <person name="Zhang X."/>
            <person name="Sun L."/>
            <person name="Yuan J."/>
            <person name="Sun Y."/>
            <person name="Gao Y."/>
            <person name="Zhang L."/>
            <person name="Li S."/>
            <person name="Dai H."/>
            <person name="Hamel J.F."/>
            <person name="Liu C."/>
            <person name="Yu Y."/>
            <person name="Liu S."/>
            <person name="Lin W."/>
            <person name="Guo K."/>
            <person name="Jin S."/>
            <person name="Xu P."/>
            <person name="Storey K.B."/>
            <person name="Huan P."/>
            <person name="Zhang T."/>
            <person name="Zhou Y."/>
            <person name="Zhang J."/>
            <person name="Lin C."/>
            <person name="Li X."/>
            <person name="Xing L."/>
            <person name="Huo D."/>
            <person name="Sun M."/>
            <person name="Wang L."/>
            <person name="Mercier A."/>
            <person name="Li F."/>
            <person name="Yang H."/>
            <person name="Xiang J."/>
        </authorList>
    </citation>
    <scope>NUCLEOTIDE SEQUENCE [LARGE SCALE GENOMIC DNA]</scope>
    <source>
        <strain evidence="12">Shaxun</strain>
        <tissue evidence="12">Muscle</tissue>
    </source>
</reference>
<comment type="catalytic activity">
    <reaction evidence="7">
        <text>ATP + H2O = ADP + phosphate + H(+)</text>
        <dbReference type="Rhea" id="RHEA:13065"/>
        <dbReference type="ChEBI" id="CHEBI:15377"/>
        <dbReference type="ChEBI" id="CHEBI:15378"/>
        <dbReference type="ChEBI" id="CHEBI:30616"/>
        <dbReference type="ChEBI" id="CHEBI:43474"/>
        <dbReference type="ChEBI" id="CHEBI:456216"/>
        <dbReference type="EC" id="3.6.4.13"/>
    </reaction>
</comment>
<keyword evidence="13" id="KW-1185">Reference proteome</keyword>
<dbReference type="InterPro" id="IPR014014">
    <property type="entry name" value="RNA_helicase_DEAD_Q_motif"/>
</dbReference>
<organism evidence="12 13">
    <name type="scientific">Stichopus japonicus</name>
    <name type="common">Sea cucumber</name>
    <dbReference type="NCBI Taxonomy" id="307972"/>
    <lineage>
        <taxon>Eukaryota</taxon>
        <taxon>Metazoa</taxon>
        <taxon>Echinodermata</taxon>
        <taxon>Eleutherozoa</taxon>
        <taxon>Echinozoa</taxon>
        <taxon>Holothuroidea</taxon>
        <taxon>Aspidochirotacea</taxon>
        <taxon>Aspidochirotida</taxon>
        <taxon>Stichopodidae</taxon>
        <taxon>Apostichopus</taxon>
    </lineage>
</organism>
<accession>A0A2G8L3M3</accession>
<comment type="function">
    <text evidence="7">RNA helicase.</text>
</comment>
<evidence type="ECO:0000256" key="2">
    <source>
        <dbReference type="ARBA" id="ARBA00022801"/>
    </source>
</evidence>
<dbReference type="Pfam" id="PF00271">
    <property type="entry name" value="Helicase_C"/>
    <property type="match status" value="1"/>
</dbReference>
<dbReference type="SMART" id="SM01178">
    <property type="entry name" value="DUF4217"/>
    <property type="match status" value="1"/>
</dbReference>
<name>A0A2G8L3M3_STIJA</name>
<evidence type="ECO:0000256" key="6">
    <source>
        <dbReference type="PROSITE-ProRule" id="PRU00552"/>
    </source>
</evidence>
<dbReference type="Proteomes" id="UP000230750">
    <property type="component" value="Unassembled WGS sequence"/>
</dbReference>
<keyword evidence="5 7" id="KW-0694">RNA-binding</keyword>
<feature type="region of interest" description="Disordered" evidence="8">
    <location>
        <begin position="1"/>
        <end position="38"/>
    </location>
</feature>
<keyword evidence="2 7" id="KW-0378">Hydrolase</keyword>
<dbReference type="STRING" id="307972.A0A2G8L3M3"/>
<feature type="domain" description="Helicase C-terminal" evidence="10">
    <location>
        <begin position="272"/>
        <end position="437"/>
    </location>
</feature>
<dbReference type="OrthoDB" id="10259640at2759"/>
<dbReference type="CDD" id="cd18787">
    <property type="entry name" value="SF2_C_DEAD"/>
    <property type="match status" value="1"/>
</dbReference>